<accession>A0A5C5PSS5</accession>
<feature type="transmembrane region" description="Helical" evidence="6">
    <location>
        <begin position="76"/>
        <end position="95"/>
    </location>
</feature>
<keyword evidence="2 6" id="KW-0812">Transmembrane</keyword>
<dbReference type="RefSeq" id="WP_146427846.1">
    <property type="nucleotide sequence ID" value="NZ_VFIP01000110.1"/>
</dbReference>
<feature type="transmembrane region" description="Helical" evidence="6">
    <location>
        <begin position="54"/>
        <end position="69"/>
    </location>
</feature>
<evidence type="ECO:0000313" key="8">
    <source>
        <dbReference type="EMBL" id="TWR76717.1"/>
    </source>
</evidence>
<keyword evidence="4 6" id="KW-0472">Membrane</keyword>
<dbReference type="EMBL" id="VFIP01000110">
    <property type="protein sequence ID" value="TWR76717.1"/>
    <property type="molecule type" value="Genomic_DNA"/>
</dbReference>
<protein>
    <submittedName>
        <fullName evidence="8">Aromatic acid exporter family protein</fullName>
    </submittedName>
</protein>
<dbReference type="OrthoDB" id="8791282at2"/>
<sequence>MIPRASFLRRHVDSLTEKILTRWSSGWRDALASAIAAALAWILAYHFFGHAHPVFAAISAVVCLAPGLPSHGKQAVGLMVGVATGILVGEAALFLPDGYPLLRIGFATFSAISIAALYGLGAVVPIQAGVSAVLMLAVGPETAGVVRMLDVLVGAGVGLVFSQVLLTPNPIGIIDTSAKELLEKLARGFSKCQQALEENDSDKAKNAVLLFSTAHDSLITLENGISNARNTARWTLRGRFASREVKDIANRYERHAVRLYASSLLFSEAFADALRKKQGSPPASLHERIANVAKGCAAIANDNEKPMLLPVEPSQIEDAVSAPWQLCLQHMSTVESALVTFGFTTQNDANKPADPSRGRSHLNRAG</sequence>
<evidence type="ECO:0000259" key="7">
    <source>
        <dbReference type="Pfam" id="PF13515"/>
    </source>
</evidence>
<evidence type="ECO:0000256" key="3">
    <source>
        <dbReference type="ARBA" id="ARBA00022989"/>
    </source>
</evidence>
<name>A0A5C5PSS5_9PSED</name>
<feature type="transmembrane region" description="Helical" evidence="6">
    <location>
        <begin position="115"/>
        <end position="138"/>
    </location>
</feature>
<dbReference type="InterPro" id="IPR049453">
    <property type="entry name" value="Memb_transporter_dom"/>
</dbReference>
<feature type="transmembrane region" description="Helical" evidence="6">
    <location>
        <begin position="145"/>
        <end position="166"/>
    </location>
</feature>
<dbReference type="AlphaFoldDB" id="A0A5C5PSS5"/>
<dbReference type="Pfam" id="PF13515">
    <property type="entry name" value="FUSC_2"/>
    <property type="match status" value="1"/>
</dbReference>
<evidence type="ECO:0000256" key="5">
    <source>
        <dbReference type="SAM" id="MobiDB-lite"/>
    </source>
</evidence>
<evidence type="ECO:0000313" key="9">
    <source>
        <dbReference type="Proteomes" id="UP000317901"/>
    </source>
</evidence>
<comment type="caution">
    <text evidence="8">The sequence shown here is derived from an EMBL/GenBank/DDBJ whole genome shotgun (WGS) entry which is preliminary data.</text>
</comment>
<feature type="transmembrane region" description="Helical" evidence="6">
    <location>
        <begin position="30"/>
        <end position="48"/>
    </location>
</feature>
<dbReference type="GO" id="GO:0016020">
    <property type="term" value="C:membrane"/>
    <property type="evidence" value="ECO:0007669"/>
    <property type="project" value="UniProtKB-SubCell"/>
</dbReference>
<evidence type="ECO:0000256" key="4">
    <source>
        <dbReference type="ARBA" id="ARBA00023136"/>
    </source>
</evidence>
<keyword evidence="3 6" id="KW-1133">Transmembrane helix</keyword>
<feature type="region of interest" description="Disordered" evidence="5">
    <location>
        <begin position="345"/>
        <end position="366"/>
    </location>
</feature>
<gene>
    <name evidence="8" type="ORF">FJD37_23925</name>
</gene>
<organism evidence="8 9">
    <name type="scientific">Pseudomonas saxonica</name>
    <dbReference type="NCBI Taxonomy" id="2600598"/>
    <lineage>
        <taxon>Bacteria</taxon>
        <taxon>Pseudomonadati</taxon>
        <taxon>Pseudomonadota</taxon>
        <taxon>Gammaproteobacteria</taxon>
        <taxon>Pseudomonadales</taxon>
        <taxon>Pseudomonadaceae</taxon>
        <taxon>Pseudomonas</taxon>
    </lineage>
</organism>
<evidence type="ECO:0000256" key="1">
    <source>
        <dbReference type="ARBA" id="ARBA00004141"/>
    </source>
</evidence>
<reference evidence="8 9" key="1">
    <citation type="submission" date="2019-06" db="EMBL/GenBank/DDBJ databases">
        <title>Pseudomonas bimorpha sp. nov. isolated from bovine raw milk and skim milk concentrate.</title>
        <authorList>
            <person name="Hofmann K."/>
            <person name="Huptas C."/>
            <person name="Doll E."/>
            <person name="Scherer S."/>
            <person name="Wenning M."/>
        </authorList>
    </citation>
    <scope>NUCLEOTIDE SEQUENCE [LARGE SCALE GENOMIC DNA]</scope>
    <source>
        <strain evidence="8 9">DSM 108990</strain>
    </source>
</reference>
<dbReference type="Proteomes" id="UP000317901">
    <property type="component" value="Unassembled WGS sequence"/>
</dbReference>
<feature type="domain" description="Integral membrane bound transporter" evidence="7">
    <location>
        <begin position="40"/>
        <end position="161"/>
    </location>
</feature>
<comment type="subcellular location">
    <subcellularLocation>
        <location evidence="1">Membrane</location>
        <topology evidence="1">Multi-pass membrane protein</topology>
    </subcellularLocation>
</comment>
<evidence type="ECO:0000256" key="2">
    <source>
        <dbReference type="ARBA" id="ARBA00022692"/>
    </source>
</evidence>
<proteinExistence type="predicted"/>
<evidence type="ECO:0000256" key="6">
    <source>
        <dbReference type="SAM" id="Phobius"/>
    </source>
</evidence>